<dbReference type="InterPro" id="IPR045058">
    <property type="entry name" value="GIMA/IAN/Toc"/>
</dbReference>
<evidence type="ECO:0000259" key="4">
    <source>
        <dbReference type="PROSITE" id="PS51720"/>
    </source>
</evidence>
<accession>A0A9D4J121</accession>
<evidence type="ECO:0000313" key="6">
    <source>
        <dbReference type="Proteomes" id="UP000828390"/>
    </source>
</evidence>
<dbReference type="AlphaFoldDB" id="A0A9D4J121"/>
<evidence type="ECO:0000313" key="5">
    <source>
        <dbReference type="EMBL" id="KAH3791677.1"/>
    </source>
</evidence>
<feature type="domain" description="AIG1-type G" evidence="4">
    <location>
        <begin position="5"/>
        <end position="161"/>
    </location>
</feature>
<proteinExistence type="inferred from homology"/>
<comment type="similarity">
    <text evidence="1">Belongs to the TRAFAC class TrmE-Era-EngA-EngB-Septin-like GTPase superfamily. AIG1/Toc34/Toc159-like paraseptin GTPase family. IAN subfamily.</text>
</comment>
<dbReference type="Pfam" id="PF04548">
    <property type="entry name" value="AIG1"/>
    <property type="match status" value="1"/>
</dbReference>
<reference evidence="5" key="2">
    <citation type="submission" date="2020-11" db="EMBL/GenBank/DDBJ databases">
        <authorList>
            <person name="McCartney M.A."/>
            <person name="Auch B."/>
            <person name="Kono T."/>
            <person name="Mallez S."/>
            <person name="Becker A."/>
            <person name="Gohl D.M."/>
            <person name="Silverstein K.A.T."/>
            <person name="Koren S."/>
            <person name="Bechman K.B."/>
            <person name="Herman A."/>
            <person name="Abrahante J.E."/>
            <person name="Garbe J."/>
        </authorList>
    </citation>
    <scope>NUCLEOTIDE SEQUENCE</scope>
    <source>
        <strain evidence="5">Duluth1</strain>
        <tissue evidence="5">Whole animal</tissue>
    </source>
</reference>
<keyword evidence="2" id="KW-0547">Nucleotide-binding</keyword>
<keyword evidence="3" id="KW-0342">GTP-binding</keyword>
<dbReference type="PANTHER" id="PTHR10903:SF170">
    <property type="entry name" value="GTPASE IMAP FAMILY MEMBER 7"/>
    <property type="match status" value="1"/>
</dbReference>
<dbReference type="Gene3D" id="3.40.50.300">
    <property type="entry name" value="P-loop containing nucleotide triphosphate hydrolases"/>
    <property type="match status" value="1"/>
</dbReference>
<evidence type="ECO:0000256" key="2">
    <source>
        <dbReference type="ARBA" id="ARBA00022741"/>
    </source>
</evidence>
<organism evidence="5 6">
    <name type="scientific">Dreissena polymorpha</name>
    <name type="common">Zebra mussel</name>
    <name type="synonym">Mytilus polymorpha</name>
    <dbReference type="NCBI Taxonomy" id="45954"/>
    <lineage>
        <taxon>Eukaryota</taxon>
        <taxon>Metazoa</taxon>
        <taxon>Spiralia</taxon>
        <taxon>Lophotrochozoa</taxon>
        <taxon>Mollusca</taxon>
        <taxon>Bivalvia</taxon>
        <taxon>Autobranchia</taxon>
        <taxon>Heteroconchia</taxon>
        <taxon>Euheterodonta</taxon>
        <taxon>Imparidentia</taxon>
        <taxon>Neoheterodontei</taxon>
        <taxon>Myida</taxon>
        <taxon>Dreissenoidea</taxon>
        <taxon>Dreissenidae</taxon>
        <taxon>Dreissena</taxon>
    </lineage>
</organism>
<dbReference type="SUPFAM" id="SSF52540">
    <property type="entry name" value="P-loop containing nucleoside triphosphate hydrolases"/>
    <property type="match status" value="1"/>
</dbReference>
<protein>
    <recommendedName>
        <fullName evidence="4">AIG1-type G domain-containing protein</fullName>
    </recommendedName>
</protein>
<comment type="caution">
    <text evidence="5">The sequence shown here is derived from an EMBL/GenBank/DDBJ whole genome shotgun (WGS) entry which is preliminary data.</text>
</comment>
<evidence type="ECO:0000256" key="3">
    <source>
        <dbReference type="ARBA" id="ARBA00023134"/>
    </source>
</evidence>
<gene>
    <name evidence="5" type="ORF">DPMN_145166</name>
</gene>
<evidence type="ECO:0000256" key="1">
    <source>
        <dbReference type="ARBA" id="ARBA00008535"/>
    </source>
</evidence>
<dbReference type="PROSITE" id="PS51720">
    <property type="entry name" value="G_AIG1"/>
    <property type="match status" value="1"/>
</dbReference>
<dbReference type="EMBL" id="JAIWYP010000007">
    <property type="protein sequence ID" value="KAH3791677.1"/>
    <property type="molecule type" value="Genomic_DNA"/>
</dbReference>
<name>A0A9D4J121_DREPO</name>
<reference evidence="5" key="1">
    <citation type="journal article" date="2019" name="bioRxiv">
        <title>The Genome of the Zebra Mussel, Dreissena polymorpha: A Resource for Invasive Species Research.</title>
        <authorList>
            <person name="McCartney M.A."/>
            <person name="Auch B."/>
            <person name="Kono T."/>
            <person name="Mallez S."/>
            <person name="Zhang Y."/>
            <person name="Obille A."/>
            <person name="Becker A."/>
            <person name="Abrahante J.E."/>
            <person name="Garbe J."/>
            <person name="Badalamenti J.P."/>
            <person name="Herman A."/>
            <person name="Mangelson H."/>
            <person name="Liachko I."/>
            <person name="Sullivan S."/>
            <person name="Sone E.D."/>
            <person name="Koren S."/>
            <person name="Silverstein K.A.T."/>
            <person name="Beckman K.B."/>
            <person name="Gohl D.M."/>
        </authorList>
    </citation>
    <scope>NUCLEOTIDE SEQUENCE</scope>
    <source>
        <strain evidence="5">Duluth1</strain>
        <tissue evidence="5">Whole animal</tissue>
    </source>
</reference>
<dbReference type="Proteomes" id="UP000828390">
    <property type="component" value="Unassembled WGS sequence"/>
</dbReference>
<dbReference type="InterPro" id="IPR006703">
    <property type="entry name" value="G_AIG1"/>
</dbReference>
<dbReference type="GO" id="GO:0005525">
    <property type="term" value="F:GTP binding"/>
    <property type="evidence" value="ECO:0007669"/>
    <property type="project" value="UniProtKB-KW"/>
</dbReference>
<dbReference type="InterPro" id="IPR027417">
    <property type="entry name" value="P-loop_NTPase"/>
</dbReference>
<sequence length="161" mass="18425">MSEVVNQRVIVLLGQEGKGKSATGNTLHGREVYEFNKAMRKTGSKSDIVHASCSRTISNHEYELEIVDTSGLFQSRNVAETALKLIQVTDFKPHMFVLVLRSDYFMDDEQYTADILKIVFGKHIFERTMLVLTHGDNVVHDQHLDSLQNTFDFVRELFELC</sequence>
<dbReference type="PANTHER" id="PTHR10903">
    <property type="entry name" value="GTPASE, IMAP FAMILY MEMBER-RELATED"/>
    <property type="match status" value="1"/>
</dbReference>
<keyword evidence="6" id="KW-1185">Reference proteome</keyword>